<reference evidence="2 3" key="1">
    <citation type="journal article" date="2008" name="PLoS ONE">
        <title>Environmental adaptation: genomic analysis of the piezotolerant and psychrotolerant deep-sea iron reducing bacterium Shewanella piezotolerans WP3.</title>
        <authorList>
            <person name="Wang F."/>
            <person name="Wang J."/>
            <person name="Jian H."/>
            <person name="Zhang B."/>
            <person name="Li S."/>
            <person name="Wang F."/>
            <person name="Zeng X."/>
            <person name="Gao L."/>
            <person name="Bartlett D.H."/>
            <person name="Yu J."/>
            <person name="Hu S."/>
            <person name="Xiao X."/>
        </authorList>
    </citation>
    <scope>NUCLEOTIDE SEQUENCE [LARGE SCALE GENOMIC DNA]</scope>
    <source>
        <strain evidence="3">WP3 / JCM 13877</strain>
    </source>
</reference>
<organism evidence="2 3">
    <name type="scientific">Shewanella piezotolerans (strain WP3 / JCM 13877)</name>
    <dbReference type="NCBI Taxonomy" id="225849"/>
    <lineage>
        <taxon>Bacteria</taxon>
        <taxon>Pseudomonadati</taxon>
        <taxon>Pseudomonadota</taxon>
        <taxon>Gammaproteobacteria</taxon>
        <taxon>Alteromonadales</taxon>
        <taxon>Shewanellaceae</taxon>
        <taxon>Shewanella</taxon>
    </lineage>
</organism>
<keyword evidence="1" id="KW-1133">Transmembrane helix</keyword>
<keyword evidence="3" id="KW-1185">Reference proteome</keyword>
<gene>
    <name evidence="2" type="ordered locus">swp_3051</name>
</gene>
<sequence>MWRYSTATLEINMFKLWVAILIMLSVVVHLSGEVSRPFYPTILFAMVLGAVAREGIAKLDHTIVNWVSNAGKDERNVV</sequence>
<feature type="transmembrane region" description="Helical" evidence="1">
    <location>
        <begin position="38"/>
        <end position="56"/>
    </location>
</feature>
<name>B8CR97_SHEPW</name>
<evidence type="ECO:0000313" key="2">
    <source>
        <dbReference type="EMBL" id="ACJ29769.1"/>
    </source>
</evidence>
<dbReference type="Proteomes" id="UP000000753">
    <property type="component" value="Chromosome"/>
</dbReference>
<dbReference type="EMBL" id="CP000472">
    <property type="protein sequence ID" value="ACJ29769.1"/>
    <property type="molecule type" value="Genomic_DNA"/>
</dbReference>
<accession>B8CR97</accession>
<evidence type="ECO:0000256" key="1">
    <source>
        <dbReference type="SAM" id="Phobius"/>
    </source>
</evidence>
<feature type="transmembrane region" description="Helical" evidence="1">
    <location>
        <begin position="12"/>
        <end position="32"/>
    </location>
</feature>
<evidence type="ECO:0000313" key="3">
    <source>
        <dbReference type="Proteomes" id="UP000000753"/>
    </source>
</evidence>
<keyword evidence="1" id="KW-0812">Transmembrane</keyword>
<protein>
    <submittedName>
        <fullName evidence="2">Uncharacterized protein</fullName>
    </submittedName>
</protein>
<dbReference type="KEGG" id="swp:swp_3051"/>
<proteinExistence type="predicted"/>
<dbReference type="HOGENOM" id="CLU_2620089_0_0_6"/>
<keyword evidence="1" id="KW-0472">Membrane</keyword>
<dbReference type="AlphaFoldDB" id="B8CR97"/>